<comment type="caution">
    <text evidence="2">The sequence shown here is derived from an EMBL/GenBank/DDBJ whole genome shotgun (WGS) entry which is preliminary data.</text>
</comment>
<evidence type="ECO:0000313" key="3">
    <source>
        <dbReference type="Proteomes" id="UP000239203"/>
    </source>
</evidence>
<protein>
    <submittedName>
        <fullName evidence="2">Uncharacterized protein</fullName>
    </submittedName>
</protein>
<dbReference type="EMBL" id="PTIX01000004">
    <property type="protein sequence ID" value="PPK68761.1"/>
    <property type="molecule type" value="Genomic_DNA"/>
</dbReference>
<gene>
    <name evidence="2" type="ORF">CLV40_1041</name>
</gene>
<name>A0A2S6GUF8_9PSEU</name>
<organism evidence="2 3">
    <name type="scientific">Actinokineospora auranticolor</name>
    <dbReference type="NCBI Taxonomy" id="155976"/>
    <lineage>
        <taxon>Bacteria</taxon>
        <taxon>Bacillati</taxon>
        <taxon>Actinomycetota</taxon>
        <taxon>Actinomycetes</taxon>
        <taxon>Pseudonocardiales</taxon>
        <taxon>Pseudonocardiaceae</taxon>
        <taxon>Actinokineospora</taxon>
    </lineage>
</organism>
<feature type="region of interest" description="Disordered" evidence="1">
    <location>
        <begin position="142"/>
        <end position="162"/>
    </location>
</feature>
<evidence type="ECO:0000256" key="1">
    <source>
        <dbReference type="SAM" id="MobiDB-lite"/>
    </source>
</evidence>
<reference evidence="2 3" key="1">
    <citation type="submission" date="2018-02" db="EMBL/GenBank/DDBJ databases">
        <title>Genomic Encyclopedia of Archaeal and Bacterial Type Strains, Phase II (KMG-II): from individual species to whole genera.</title>
        <authorList>
            <person name="Goeker M."/>
        </authorList>
    </citation>
    <scope>NUCLEOTIDE SEQUENCE [LARGE SCALE GENOMIC DNA]</scope>
    <source>
        <strain evidence="2 3">YU 961-1</strain>
    </source>
</reference>
<dbReference type="Proteomes" id="UP000239203">
    <property type="component" value="Unassembled WGS sequence"/>
</dbReference>
<keyword evidence="3" id="KW-1185">Reference proteome</keyword>
<accession>A0A2S6GUF8</accession>
<proteinExistence type="predicted"/>
<dbReference type="AlphaFoldDB" id="A0A2S6GUF8"/>
<evidence type="ECO:0000313" key="2">
    <source>
        <dbReference type="EMBL" id="PPK68761.1"/>
    </source>
</evidence>
<sequence>MTRILVQARRCDGIFAMPAPRPIADTLSPQPNPLRLDNHIGNHWRACAGFGAVVFVSAEVRGWRVADQYRGPGLLVEFVRRLAKPERSWLGGRSCAPDGRGCSLEPVHVRAVGRSVSHPARTLSLTTPRCCAERSRPMVTGARLGSGHREGFEQTGSRRTAQTGPGAVTTCFVGCFEVEAGGWRLCPKGRLVRPRGCWSRRSLLSRERRRQSRGLFPLWSVSGRCLRGGGVGLGSGAGRGWGAVVVFGLCAGSCAGHRGEVAA</sequence>